<dbReference type="EMBL" id="LTDM01000010">
    <property type="protein sequence ID" value="OLS03283.1"/>
    <property type="molecule type" value="Genomic_DNA"/>
</dbReference>
<protein>
    <submittedName>
        <fullName evidence="1">Uncharacterized protein</fullName>
    </submittedName>
</protein>
<comment type="caution">
    <text evidence="1">The sequence shown here is derived from an EMBL/GenBank/DDBJ whole genome shotgun (WGS) entry which is preliminary data.</text>
</comment>
<accession>A0A1U7M7I1</accession>
<name>A0A1U7M7I1_TISCR</name>
<gene>
    <name evidence="1" type="ORF">TICRE_07110</name>
</gene>
<evidence type="ECO:0000313" key="2">
    <source>
        <dbReference type="Proteomes" id="UP000186112"/>
    </source>
</evidence>
<keyword evidence="2" id="KW-1185">Reference proteome</keyword>
<dbReference type="RefSeq" id="WP_198927472.1">
    <property type="nucleotide sequence ID" value="NZ_LTDM01000010.1"/>
</dbReference>
<evidence type="ECO:0000313" key="1">
    <source>
        <dbReference type="EMBL" id="OLS03283.1"/>
    </source>
</evidence>
<reference evidence="1 2" key="1">
    <citation type="submission" date="2016-02" db="EMBL/GenBank/DDBJ databases">
        <title>Genome sequence of Tissierella creatinophila DSM 6911.</title>
        <authorList>
            <person name="Poehlein A."/>
            <person name="Daniel R."/>
        </authorList>
    </citation>
    <scope>NUCLEOTIDE SEQUENCE [LARGE SCALE GENOMIC DNA]</scope>
    <source>
        <strain evidence="1 2">DSM 6911</strain>
    </source>
</reference>
<sequence>MQKNPKSEERFDSYEPQKYDCIQIDDDLIELIMMELQSVDCYWHTLQRMEKGLAYCGITLIPPKSMNAFIKVLSSHNSNAYIPLISLANQAEENGKYIIHYGI</sequence>
<proteinExistence type="predicted"/>
<dbReference type="AlphaFoldDB" id="A0A1U7M7I1"/>
<dbReference type="Proteomes" id="UP000186112">
    <property type="component" value="Unassembled WGS sequence"/>
</dbReference>
<organism evidence="1 2">
    <name type="scientific">Tissierella creatinophila DSM 6911</name>
    <dbReference type="NCBI Taxonomy" id="1123403"/>
    <lineage>
        <taxon>Bacteria</taxon>
        <taxon>Bacillati</taxon>
        <taxon>Bacillota</taxon>
        <taxon>Tissierellia</taxon>
        <taxon>Tissierellales</taxon>
        <taxon>Tissierellaceae</taxon>
        <taxon>Tissierella</taxon>
    </lineage>
</organism>